<dbReference type="AlphaFoldDB" id="A0A3P8RW43"/>
<evidence type="ECO:0000256" key="1">
    <source>
        <dbReference type="SAM" id="Coils"/>
    </source>
</evidence>
<evidence type="ECO:0000313" key="3">
    <source>
        <dbReference type="Proteomes" id="UP000265080"/>
    </source>
</evidence>
<organism evidence="2 3">
    <name type="scientific">Amphiprion percula</name>
    <name type="common">Orange clownfish</name>
    <name type="synonym">Lutjanus percula</name>
    <dbReference type="NCBI Taxonomy" id="161767"/>
    <lineage>
        <taxon>Eukaryota</taxon>
        <taxon>Metazoa</taxon>
        <taxon>Chordata</taxon>
        <taxon>Craniata</taxon>
        <taxon>Vertebrata</taxon>
        <taxon>Euteleostomi</taxon>
        <taxon>Actinopterygii</taxon>
        <taxon>Neopterygii</taxon>
        <taxon>Teleostei</taxon>
        <taxon>Neoteleostei</taxon>
        <taxon>Acanthomorphata</taxon>
        <taxon>Ovalentaria</taxon>
        <taxon>Pomacentridae</taxon>
        <taxon>Amphiprion</taxon>
    </lineage>
</organism>
<dbReference type="GeneTree" id="ENSGT00940000177143"/>
<reference evidence="2" key="3">
    <citation type="submission" date="2025-09" db="UniProtKB">
        <authorList>
            <consortium name="Ensembl"/>
        </authorList>
    </citation>
    <scope>IDENTIFICATION</scope>
</reference>
<name>A0A3P8RW43_AMPPE</name>
<keyword evidence="3" id="KW-1185">Reference proteome</keyword>
<keyword evidence="1" id="KW-0175">Coiled coil</keyword>
<accession>A0A3P8RW43</accession>
<dbReference type="Ensembl" id="ENSAPET00000004188.1">
    <property type="protein sequence ID" value="ENSAPEP00000004077.1"/>
    <property type="gene ID" value="ENSAPEG00000002946.1"/>
</dbReference>
<dbReference type="Proteomes" id="UP000265080">
    <property type="component" value="Chromosome 18"/>
</dbReference>
<proteinExistence type="predicted"/>
<feature type="coiled-coil region" evidence="1">
    <location>
        <begin position="69"/>
        <end position="117"/>
    </location>
</feature>
<evidence type="ECO:0000313" key="2">
    <source>
        <dbReference type="Ensembl" id="ENSAPEP00000004077.1"/>
    </source>
</evidence>
<protein>
    <submittedName>
        <fullName evidence="2">Uncharacterized protein</fullName>
    </submittedName>
</protein>
<reference evidence="2 3" key="1">
    <citation type="submission" date="2018-03" db="EMBL/GenBank/DDBJ databases">
        <title>Finding Nemo's genes: A chromosome-scale reference assembly of the genome of the orange clownfish Amphiprion percula.</title>
        <authorList>
            <person name="Lehmann R."/>
        </authorList>
    </citation>
    <scope>NUCLEOTIDE SEQUENCE</scope>
</reference>
<reference evidence="2" key="2">
    <citation type="submission" date="2025-08" db="UniProtKB">
        <authorList>
            <consortium name="Ensembl"/>
        </authorList>
    </citation>
    <scope>IDENTIFICATION</scope>
</reference>
<sequence length="146" mass="16580">MPPKASKTAQPTLPELEASRATAAAANKVAINASTLQTFRDIVREVIKEENDNLRDEIKRCIDPISTGLIECREKLGEHENELNNQDARLVTMEASYTELHNKYDKLLLKVDDLENRSRRCNLLILHQARGLFLLVWSPLTSGERK</sequence>